<evidence type="ECO:0000256" key="5">
    <source>
        <dbReference type="ARBA" id="ARBA00022991"/>
    </source>
</evidence>
<dbReference type="EMBL" id="QOKY01000199">
    <property type="protein sequence ID" value="RMZ53124.1"/>
    <property type="molecule type" value="Genomic_DNA"/>
</dbReference>
<feature type="binding site" evidence="6">
    <location>
        <position position="236"/>
    </location>
    <ligand>
        <name>chlorophyll a</name>
        <dbReference type="ChEBI" id="CHEBI:58416"/>
        <label>1</label>
    </ligand>
</feature>
<feature type="binding site" evidence="6">
    <location>
        <position position="251"/>
    </location>
    <ligand>
        <name>chlorophyll a</name>
        <dbReference type="ChEBI" id="CHEBI:58416"/>
        <label>1</label>
    </ligand>
</feature>
<evidence type="ECO:0000313" key="10">
    <source>
        <dbReference type="Proteomes" id="UP000279271"/>
    </source>
</evidence>
<comment type="function">
    <text evidence="7">The light-harvesting complex (LHC) functions as a light receptor, it captures and delivers excitation energy to photosystems with which it is closely associated.</text>
</comment>
<feature type="binding site" description="axial binding residue" evidence="6">
    <location>
        <position position="105"/>
    </location>
    <ligand>
        <name>chlorophyll a</name>
        <dbReference type="ChEBI" id="CHEBI:58416"/>
        <label>2</label>
    </ligand>
    <ligandPart>
        <name>Mg</name>
        <dbReference type="ChEBI" id="CHEBI:25107"/>
    </ligandPart>
</feature>
<evidence type="ECO:0000256" key="4">
    <source>
        <dbReference type="ARBA" id="ARBA00022640"/>
    </source>
</evidence>
<keyword evidence="7" id="KW-0604">Photosystem II</keyword>
<keyword evidence="7" id="KW-0793">Thylakoid</keyword>
<feature type="binding site" evidence="6">
    <location>
        <position position="100"/>
    </location>
    <ligand>
        <name>chlorophyll a</name>
        <dbReference type="ChEBI" id="CHEBI:58416"/>
        <label>1</label>
    </ligand>
</feature>
<protein>
    <recommendedName>
        <fullName evidence="7">Chlorophyll a-b binding protein, chloroplastic</fullName>
    </recommendedName>
</protein>
<proteinExistence type="inferred from homology"/>
<dbReference type="Gene3D" id="1.10.3460.10">
    <property type="entry name" value="Chlorophyll a/b binding protein domain"/>
    <property type="match status" value="1"/>
</dbReference>
<dbReference type="PANTHER" id="PTHR21649">
    <property type="entry name" value="CHLOROPHYLL A/B BINDING PROTEIN"/>
    <property type="match status" value="1"/>
</dbReference>
<feature type="binding site" evidence="6">
    <location>
        <position position="219"/>
    </location>
    <ligand>
        <name>chlorophyll a</name>
        <dbReference type="ChEBI" id="CHEBI:58416"/>
        <label>1</label>
    </ligand>
</feature>
<dbReference type="Pfam" id="PF00504">
    <property type="entry name" value="Chloroa_b-bind"/>
    <property type="match status" value="1"/>
</dbReference>
<feature type="binding site" evidence="6">
    <location>
        <position position="224"/>
    </location>
    <ligand>
        <name>chlorophyll a</name>
        <dbReference type="ChEBI" id="CHEBI:58416"/>
        <label>1</label>
    </ligand>
</feature>
<feature type="compositionally biased region" description="Low complexity" evidence="8">
    <location>
        <begin position="341"/>
        <end position="355"/>
    </location>
</feature>
<dbReference type="AlphaFoldDB" id="A0A3M7KTE9"/>
<dbReference type="GO" id="GO:0009522">
    <property type="term" value="C:photosystem I"/>
    <property type="evidence" value="ECO:0007669"/>
    <property type="project" value="UniProtKB-KW"/>
</dbReference>
<dbReference type="GO" id="GO:0009535">
    <property type="term" value="C:chloroplast thylakoid membrane"/>
    <property type="evidence" value="ECO:0007669"/>
    <property type="project" value="UniProtKB-SubCell"/>
</dbReference>
<keyword evidence="5 7" id="KW-0157">Chromophore</keyword>
<evidence type="ECO:0000256" key="7">
    <source>
        <dbReference type="RuleBase" id="RU363080"/>
    </source>
</evidence>
<organism evidence="9 10">
    <name type="scientific">Auxenochlorella protothecoides</name>
    <name type="common">Green microalga</name>
    <name type="synonym">Chlorella protothecoides</name>
    <dbReference type="NCBI Taxonomy" id="3075"/>
    <lineage>
        <taxon>Eukaryota</taxon>
        <taxon>Viridiplantae</taxon>
        <taxon>Chlorophyta</taxon>
        <taxon>core chlorophytes</taxon>
        <taxon>Trebouxiophyceae</taxon>
        <taxon>Chlorellales</taxon>
        <taxon>Chlorellaceae</taxon>
        <taxon>Auxenochlorella</taxon>
    </lineage>
</organism>
<feature type="binding site" evidence="6">
    <location>
        <position position="222"/>
    </location>
    <ligand>
        <name>chlorophyll a</name>
        <dbReference type="ChEBI" id="CHEBI:58416"/>
        <label>1</label>
    </ligand>
</feature>
<comment type="caution">
    <text evidence="9">The sequence shown here is derived from an EMBL/GenBank/DDBJ whole genome shotgun (WGS) entry which is preliminary data.</text>
</comment>
<evidence type="ECO:0000256" key="2">
    <source>
        <dbReference type="ARBA" id="ARBA00022528"/>
    </source>
</evidence>
<dbReference type="InterPro" id="IPR022796">
    <property type="entry name" value="Chloroa_b-bind"/>
</dbReference>
<evidence type="ECO:0000313" key="9">
    <source>
        <dbReference type="EMBL" id="RMZ53124.1"/>
    </source>
</evidence>
<feature type="binding site" evidence="6">
    <location>
        <position position="103"/>
    </location>
    <ligand>
        <name>chlorophyll a</name>
        <dbReference type="ChEBI" id="CHEBI:58416"/>
        <label>1</label>
    </ligand>
</feature>
<dbReference type="GO" id="GO:0009523">
    <property type="term" value="C:photosystem II"/>
    <property type="evidence" value="ECO:0007669"/>
    <property type="project" value="UniProtKB-KW"/>
</dbReference>
<comment type="subcellular location">
    <subcellularLocation>
        <location evidence="7">Plastid</location>
        <location evidence="7">Chloroplast thylakoid membrane</location>
    </subcellularLocation>
</comment>
<feature type="region of interest" description="Disordered" evidence="8">
    <location>
        <begin position="682"/>
        <end position="701"/>
    </location>
</feature>
<accession>A0A3M7KTE9</accession>
<keyword evidence="4 7" id="KW-0934">Plastid</keyword>
<evidence type="ECO:0000256" key="1">
    <source>
        <dbReference type="ARBA" id="ARBA00022494"/>
    </source>
</evidence>
<dbReference type="InterPro" id="IPR001344">
    <property type="entry name" value="Chloro_AB-bd_pln"/>
</dbReference>
<feature type="compositionally biased region" description="Pro residues" evidence="8">
    <location>
        <begin position="557"/>
        <end position="568"/>
    </location>
</feature>
<evidence type="ECO:0000256" key="8">
    <source>
        <dbReference type="SAM" id="MobiDB-lite"/>
    </source>
</evidence>
<keyword evidence="2 7" id="KW-0150">Chloroplast</keyword>
<keyword evidence="3 7" id="KW-0602">Photosynthesis</keyword>
<feature type="compositionally biased region" description="Basic residues" evidence="8">
    <location>
        <begin position="569"/>
        <end position="582"/>
    </location>
</feature>
<dbReference type="GO" id="GO:0016168">
    <property type="term" value="F:chlorophyll binding"/>
    <property type="evidence" value="ECO:0007669"/>
    <property type="project" value="UniProtKB-KW"/>
</dbReference>
<reference evidence="10" key="1">
    <citation type="journal article" date="2018" name="Algal Res.">
        <title>Characterization of plant carbon substrate utilization by Auxenochlorella protothecoides.</title>
        <authorList>
            <person name="Vogler B.W."/>
            <person name="Starkenburg S.R."/>
            <person name="Sudasinghe N."/>
            <person name="Schambach J.Y."/>
            <person name="Rollin J.A."/>
            <person name="Pattathil S."/>
            <person name="Barry A.N."/>
        </authorList>
    </citation>
    <scope>NUCLEOTIDE SEQUENCE [LARGE SCALE GENOMIC DNA]</scope>
    <source>
        <strain evidence="10">UTEX 25</strain>
    </source>
</reference>
<sequence>MMACMTVQPLATARPCFARALGAGPLVGPRPSGTAQGWRIAAEKTESAPKKKVVDRPIWFPGNDPEIPDYLDGTLAGDYGFDPLGLGSEPEQLRWNVQSEVFHARTAMTAVAGILAVSILHGANPAVPQWYDAGKVYLEQNPNVSLGALIWTTIALSGFVEFKRLADWRKPGSQADQWFLGIQKEFKGKENGYPGGAFFDPLGYSRGSEAKYQEYKWKEIKNGRLALVALVGFALQYLATGKGPLDNLADHLADPWHNNFIHNGVVDAWQAGDVQLDSDELKDTILFQATRQRAAALQISLRQGSGRHHVRRPTQVALPPLPPPPPEVTEEETVLQEEEGAAAASVAGMAAEGQARPAATPPVQLAPHPSPACTMPASSQGRPSRSQTRVEGVPEWFTAARGEGPRRSAPLRQPRATPRPAFTPVEGVPERDSVAGPGAGWPRGWLHMAGGGADAGDGDPATASTGRARSAEGRRGSLDRTLDLRTPEPGDPTPPQPQPGPVPQSDDDDDDNCDFGGQEYGDGWDDHDDGGGDPVQDPTPFAEVAHTGTDAGVAGPTPRPALNPAPAPKPRRQAQRHSPGHRLRNELGKRKSLSSAPGIGRYEIAPGIRRSSRAPERPLMWWLGENKEYSRSAHKTMPTIRAIIHHDPNTPWQTVTDPFPGARKRRDALAAAKLEARLDAAGDAVPPAAEGEAEAAASPLA</sequence>
<gene>
    <name evidence="9" type="ORF">APUTEX25_005113</name>
</gene>
<keyword evidence="7" id="KW-0603">Photosystem I</keyword>
<name>A0A3M7KTE9_AUXPR</name>
<feature type="binding site" evidence="6">
    <location>
        <position position="218"/>
    </location>
    <ligand>
        <name>chlorophyll a</name>
        <dbReference type="ChEBI" id="CHEBI:58416"/>
        <label>1</label>
    </ligand>
</feature>
<dbReference type="GO" id="GO:0009765">
    <property type="term" value="P:photosynthesis, light harvesting"/>
    <property type="evidence" value="ECO:0007669"/>
    <property type="project" value="InterPro"/>
</dbReference>
<feature type="compositionally biased region" description="Basic and acidic residues" evidence="8">
    <location>
        <begin position="469"/>
        <end position="488"/>
    </location>
</feature>
<evidence type="ECO:0000256" key="3">
    <source>
        <dbReference type="ARBA" id="ARBA00022531"/>
    </source>
</evidence>
<evidence type="ECO:0000256" key="6">
    <source>
        <dbReference type="PIRSR" id="PIRSR601344-1"/>
    </source>
</evidence>
<feature type="region of interest" description="Disordered" evidence="8">
    <location>
        <begin position="303"/>
        <end position="599"/>
    </location>
</feature>
<keyword evidence="1 6" id="KW-0148">Chlorophyll</keyword>
<dbReference type="Proteomes" id="UP000279271">
    <property type="component" value="Unassembled WGS sequence"/>
</dbReference>
<comment type="similarity">
    <text evidence="7">Belongs to the light-harvesting chlorophyll a/b-binding (LHC) protein family.</text>
</comment>
<feature type="compositionally biased region" description="Pro residues" evidence="8">
    <location>
        <begin position="489"/>
        <end position="502"/>
    </location>
</feature>
<feature type="compositionally biased region" description="Polar residues" evidence="8">
    <location>
        <begin position="376"/>
        <end position="389"/>
    </location>
</feature>
<feature type="compositionally biased region" description="Acidic residues" evidence="8">
    <location>
        <begin position="328"/>
        <end position="340"/>
    </location>
</feature>
<dbReference type="SUPFAM" id="SSF103511">
    <property type="entry name" value="Chlorophyll a-b binding protein"/>
    <property type="match status" value="1"/>
</dbReference>